<proteinExistence type="predicted"/>
<dbReference type="CDD" id="cd00108">
    <property type="entry name" value="KR"/>
    <property type="match status" value="5"/>
</dbReference>
<keyword evidence="4" id="KW-1133">Transmembrane helix</keyword>
<gene>
    <name evidence="7" type="primary">LOC100378744</name>
</gene>
<dbReference type="InterPro" id="IPR038178">
    <property type="entry name" value="Kringle_sf"/>
</dbReference>
<feature type="disulfide bond" evidence="3">
    <location>
        <begin position="248"/>
        <end position="287"/>
    </location>
</feature>
<dbReference type="GeneID" id="100378744"/>
<evidence type="ECO:0000313" key="6">
    <source>
        <dbReference type="Proteomes" id="UP000694865"/>
    </source>
</evidence>
<organism evidence="6 7">
    <name type="scientific">Saccoglossus kowalevskii</name>
    <name type="common">Acorn worm</name>
    <dbReference type="NCBI Taxonomy" id="10224"/>
    <lineage>
        <taxon>Eukaryota</taxon>
        <taxon>Metazoa</taxon>
        <taxon>Hemichordata</taxon>
        <taxon>Enteropneusta</taxon>
        <taxon>Harrimaniidae</taxon>
        <taxon>Saccoglossus</taxon>
    </lineage>
</organism>
<evidence type="ECO:0000259" key="5">
    <source>
        <dbReference type="PROSITE" id="PS50070"/>
    </source>
</evidence>
<dbReference type="InterPro" id="IPR018056">
    <property type="entry name" value="Kringle_CS"/>
</dbReference>
<dbReference type="Proteomes" id="UP000694865">
    <property type="component" value="Unplaced"/>
</dbReference>
<feature type="domain" description="Kringle" evidence="5">
    <location>
        <begin position="225"/>
        <end position="308"/>
    </location>
</feature>
<dbReference type="PROSITE" id="PS50070">
    <property type="entry name" value="KRINGLE_2"/>
    <property type="match status" value="5"/>
</dbReference>
<accession>A0ABM0MVJ1</accession>
<keyword evidence="1 3" id="KW-0420">Kringle</keyword>
<keyword evidence="4" id="KW-0472">Membrane</keyword>
<feature type="disulfide bond" evidence="3">
    <location>
        <begin position="73"/>
        <end position="112"/>
    </location>
</feature>
<feature type="domain" description="Kringle" evidence="5">
    <location>
        <begin position="339"/>
        <end position="406"/>
    </location>
</feature>
<comment type="caution">
    <text evidence="3">Lacks conserved residue(s) required for the propagation of feature annotation.</text>
</comment>
<keyword evidence="2 3" id="KW-1015">Disulfide bond</keyword>
<dbReference type="InterPro" id="IPR013806">
    <property type="entry name" value="Kringle-like"/>
</dbReference>
<feature type="transmembrane region" description="Helical" evidence="4">
    <location>
        <begin position="12"/>
        <end position="33"/>
    </location>
</feature>
<dbReference type="Gene3D" id="2.40.20.10">
    <property type="entry name" value="Plasminogen Kringle 4"/>
    <property type="match status" value="5"/>
</dbReference>
<feature type="domain" description="Kringle" evidence="5">
    <location>
        <begin position="408"/>
        <end position="486"/>
    </location>
</feature>
<dbReference type="SUPFAM" id="SSF57440">
    <property type="entry name" value="Kringle-like"/>
    <property type="match status" value="5"/>
</dbReference>
<feature type="domain" description="Kringle" evidence="5">
    <location>
        <begin position="50"/>
        <end position="138"/>
    </location>
</feature>
<feature type="disulfide bond" evidence="3">
    <location>
        <begin position="189"/>
        <end position="212"/>
    </location>
</feature>
<feature type="domain" description="Kringle" evidence="5">
    <location>
        <begin position="143"/>
        <end position="226"/>
    </location>
</feature>
<evidence type="ECO:0000256" key="3">
    <source>
        <dbReference type="PROSITE-ProRule" id="PRU00121"/>
    </source>
</evidence>
<feature type="disulfide bond" evidence="3">
    <location>
        <begin position="101"/>
        <end position="124"/>
    </location>
</feature>
<keyword evidence="6" id="KW-1185">Reference proteome</keyword>
<dbReference type="Pfam" id="PF00051">
    <property type="entry name" value="Kringle"/>
    <property type="match status" value="5"/>
</dbReference>
<name>A0ABM0MVJ1_SACKO</name>
<feature type="disulfide bond" evidence="3">
    <location>
        <begin position="276"/>
        <end position="299"/>
    </location>
</feature>
<dbReference type="PANTHER" id="PTHR24261">
    <property type="entry name" value="PLASMINOGEN-RELATED"/>
    <property type="match status" value="1"/>
</dbReference>
<sequence>MTLKERTVPDGFFPIFLAVFFLLVFIAAVAIIIEERIATKKTNEEQDFTECYEDLRGRDYRGMVNTSANGYDCRNWDELDDRSWVTPENFPGAGLGDHNYCRNPDNDFTPWCYVNHMSLRWDFCEVSDPRENCKVSECFADADGGDYRGTVNTTVNGYGCQMWTSQSPHVHVYTPSNYPGSGVGDHNFCRNPDGKASAWCYTKTPSIPWQHCDIGVAGEHCEFTECYEDPKGRDYRGMVNTSANGYDCLNWDELDNRYWITPENFPDAGLGDHNYCRNPDNDLTPWCYVDNIIIGWDFCEVSDPREDCSVTTVAPPHIPTSMLTITIVPELSECFGNADGGDYRGSVNTTVNGYGCQMWTSQIPHVHVYTPSNYPGSGVGDHNFCRNPDGRATAWCYTTESSIPWDADGGDYRGSVDHTINGYGCQMWTSQSPHVHVYTPSNYPDSGVGDHNFCRNPDERATAWCYTTNPSIPWQHCDIGMAGENCANKIMNSLVVTNLVGIGIGQSIQVEGRIKIKLKRKTM</sequence>
<dbReference type="InterPro" id="IPR000001">
    <property type="entry name" value="Kringle"/>
</dbReference>
<protein>
    <submittedName>
        <fullName evidence="7">Apolipoprotein(A)-like</fullName>
    </submittedName>
</protein>
<evidence type="ECO:0000313" key="7">
    <source>
        <dbReference type="RefSeq" id="XP_006824032.1"/>
    </source>
</evidence>
<feature type="disulfide bond" evidence="3">
    <location>
        <begin position="454"/>
        <end position="477"/>
    </location>
</feature>
<reference evidence="7" key="1">
    <citation type="submission" date="2025-08" db="UniProtKB">
        <authorList>
            <consortium name="RefSeq"/>
        </authorList>
    </citation>
    <scope>IDENTIFICATION</scope>
    <source>
        <tissue evidence="7">Testes</tissue>
    </source>
</reference>
<dbReference type="SMART" id="SM00130">
    <property type="entry name" value="KR"/>
    <property type="match status" value="5"/>
</dbReference>
<evidence type="ECO:0000256" key="4">
    <source>
        <dbReference type="SAM" id="Phobius"/>
    </source>
</evidence>
<evidence type="ECO:0000256" key="2">
    <source>
        <dbReference type="ARBA" id="ARBA00023157"/>
    </source>
</evidence>
<dbReference type="PROSITE" id="PS00021">
    <property type="entry name" value="KRINGLE_1"/>
    <property type="match status" value="5"/>
</dbReference>
<evidence type="ECO:0000256" key="1">
    <source>
        <dbReference type="ARBA" id="ARBA00022572"/>
    </source>
</evidence>
<dbReference type="RefSeq" id="XP_006824032.1">
    <property type="nucleotide sequence ID" value="XM_006823969.1"/>
</dbReference>
<keyword evidence="4" id="KW-0812">Transmembrane</keyword>
<dbReference type="PRINTS" id="PR00018">
    <property type="entry name" value="KRINGLE"/>
</dbReference>
<dbReference type="InterPro" id="IPR050759">
    <property type="entry name" value="Serine_protease_kringle"/>
</dbReference>
<dbReference type="PANTHER" id="PTHR24261:SF7">
    <property type="entry name" value="KRINGLE DOMAIN-CONTAINING PROTEIN"/>
    <property type="match status" value="1"/>
</dbReference>